<dbReference type="AlphaFoldDB" id="A0A1G2BPR0"/>
<name>A0A1G2BPR0_9BACT</name>
<organism evidence="1 2">
    <name type="scientific">Candidatus Komeilibacteria bacterium RIFCSPLOWO2_01_FULL_52_15</name>
    <dbReference type="NCBI Taxonomy" id="1798551"/>
    <lineage>
        <taxon>Bacteria</taxon>
        <taxon>Candidatus Komeiliibacteriota</taxon>
    </lineage>
</organism>
<evidence type="ECO:0000313" key="1">
    <source>
        <dbReference type="EMBL" id="OGY91165.1"/>
    </source>
</evidence>
<reference evidence="1 2" key="1">
    <citation type="journal article" date="2016" name="Nat. Commun.">
        <title>Thousands of microbial genomes shed light on interconnected biogeochemical processes in an aquifer system.</title>
        <authorList>
            <person name="Anantharaman K."/>
            <person name="Brown C.T."/>
            <person name="Hug L.A."/>
            <person name="Sharon I."/>
            <person name="Castelle C.J."/>
            <person name="Probst A.J."/>
            <person name="Thomas B.C."/>
            <person name="Singh A."/>
            <person name="Wilkins M.J."/>
            <person name="Karaoz U."/>
            <person name="Brodie E.L."/>
            <person name="Williams K.H."/>
            <person name="Hubbard S.S."/>
            <person name="Banfield J.F."/>
        </authorList>
    </citation>
    <scope>NUCLEOTIDE SEQUENCE [LARGE SCALE GENOMIC DNA]</scope>
</reference>
<proteinExistence type="predicted"/>
<accession>A0A1G2BPR0</accession>
<dbReference type="Proteomes" id="UP000178248">
    <property type="component" value="Unassembled WGS sequence"/>
</dbReference>
<evidence type="ECO:0000313" key="2">
    <source>
        <dbReference type="Proteomes" id="UP000178248"/>
    </source>
</evidence>
<comment type="caution">
    <text evidence="1">The sequence shown here is derived from an EMBL/GenBank/DDBJ whole genome shotgun (WGS) entry which is preliminary data.</text>
</comment>
<dbReference type="EMBL" id="MHKM01000026">
    <property type="protein sequence ID" value="OGY91165.1"/>
    <property type="molecule type" value="Genomic_DNA"/>
</dbReference>
<protein>
    <submittedName>
        <fullName evidence="1">Uncharacterized protein</fullName>
    </submittedName>
</protein>
<sequence length="91" mass="10798">MPTIKSVIQSVSWLWKIKRMLVNVRLVVQTRTWAQSVQEIANDFSVLVNKKIKKEKQYGDSQEITLLAEKIDDINKKTHKTWEEMKRDLKL</sequence>
<gene>
    <name evidence="1" type="ORF">A3B30_00075</name>
</gene>